<dbReference type="STRING" id="647113.Metok_0333"/>
<dbReference type="eggNOG" id="arCOG00020">
    <property type="taxonomic scope" value="Archaea"/>
</dbReference>
<dbReference type="GO" id="GO:0009228">
    <property type="term" value="P:thiamine biosynthetic process"/>
    <property type="evidence" value="ECO:0007669"/>
    <property type="project" value="InterPro"/>
</dbReference>
<dbReference type="GO" id="GO:0008972">
    <property type="term" value="F:phosphomethylpyrimidine kinase activity"/>
    <property type="evidence" value="ECO:0007669"/>
    <property type="project" value="UniProtKB-EC"/>
</dbReference>
<dbReference type="InterPro" id="IPR013749">
    <property type="entry name" value="PM/HMP-P_kinase-1"/>
</dbReference>
<evidence type="ECO:0000313" key="3">
    <source>
        <dbReference type="EMBL" id="AEH06323.1"/>
    </source>
</evidence>
<keyword evidence="3" id="KW-0808">Transferase</keyword>
<dbReference type="InterPro" id="IPR036409">
    <property type="entry name" value="Aldolase_II/adducin_N_sf"/>
</dbReference>
<dbReference type="PANTHER" id="PTHR20858">
    <property type="entry name" value="PHOSPHOMETHYLPYRIMIDINE KINASE"/>
    <property type="match status" value="1"/>
</dbReference>
<dbReference type="InterPro" id="IPR004399">
    <property type="entry name" value="HMP/HMP-P_kinase_dom"/>
</dbReference>
<dbReference type="EC" id="2.7.4.7" evidence="3"/>
<dbReference type="InterPro" id="IPR029056">
    <property type="entry name" value="Ribokinase-like"/>
</dbReference>
<dbReference type="Gene3D" id="3.40.1190.20">
    <property type="match status" value="1"/>
</dbReference>
<dbReference type="Pfam" id="PF08543">
    <property type="entry name" value="Phos_pyr_kin"/>
    <property type="match status" value="1"/>
</dbReference>
<keyword evidence="3" id="KW-0418">Kinase</keyword>
<name>F8AKC3_METOI</name>
<evidence type="ECO:0000313" key="4">
    <source>
        <dbReference type="Proteomes" id="UP000009296"/>
    </source>
</evidence>
<accession>F8AKC3</accession>
<dbReference type="Gene3D" id="3.40.225.10">
    <property type="entry name" value="Class II aldolase/adducin N-terminal domain"/>
    <property type="match status" value="1"/>
</dbReference>
<protein>
    <submittedName>
        <fullName evidence="3">Phosphomethylpyrimidine kinase</fullName>
        <ecNumber evidence="3">2.7.4.7</ecNumber>
    </submittedName>
</protein>
<organism evidence="3 4">
    <name type="scientific">Methanothermococcus okinawensis (strain DSM 14208 / JCM 11175 / IH1)</name>
    <dbReference type="NCBI Taxonomy" id="647113"/>
    <lineage>
        <taxon>Archaea</taxon>
        <taxon>Methanobacteriati</taxon>
        <taxon>Methanobacteriota</taxon>
        <taxon>Methanomada group</taxon>
        <taxon>Methanococci</taxon>
        <taxon>Methanococcales</taxon>
        <taxon>Methanococcaceae</taxon>
        <taxon>Methanothermococcus</taxon>
    </lineage>
</organism>
<reference evidence="3" key="1">
    <citation type="submission" date="2011-05" db="EMBL/GenBank/DDBJ databases">
        <title>Complete sequence of chromosome of Methanothermococcus okinawensis IH1.</title>
        <authorList>
            <consortium name="US DOE Joint Genome Institute"/>
            <person name="Lucas S."/>
            <person name="Han J."/>
            <person name="Lapidus A."/>
            <person name="Cheng J.-F."/>
            <person name="Goodwin L."/>
            <person name="Pitluck S."/>
            <person name="Peters L."/>
            <person name="Mikhailova N."/>
            <person name="Held B."/>
            <person name="Han C."/>
            <person name="Tapia R."/>
            <person name="Land M."/>
            <person name="Hauser L."/>
            <person name="Kyrpides N."/>
            <person name="Ivanova N."/>
            <person name="Pagani I."/>
            <person name="Sieprawska-Lupa M."/>
            <person name="Takai K."/>
            <person name="Miyazaki J."/>
            <person name="Whitman W."/>
            <person name="Woyke T."/>
        </authorList>
    </citation>
    <scope>NUCLEOTIDE SEQUENCE</scope>
    <source>
        <strain evidence="3">IH1</strain>
    </source>
</reference>
<dbReference type="GO" id="GO:0008902">
    <property type="term" value="F:hydroxymethylpyrimidine kinase activity"/>
    <property type="evidence" value="ECO:0007669"/>
    <property type="project" value="TreeGrafter"/>
</dbReference>
<proteinExistence type="predicted"/>
<dbReference type="AlphaFoldDB" id="F8AKC3"/>
<sequence length="431" mass="48407">MLSIGGYDPTGGAGIIADAKTIKLLGCNPLTAITAIIPQNSLKVYSKVDLPKEEIENQLNAIFEDFKVPVVKTGVLNNDAINLILKYQKEYNFKIICDPVLKSTTGYDFTEGNDNNLIDNYFKLFEKSLIITPNSEEYNIIKNFNAYEKLKNNNNYILITGKDDKLIYKNKELRIFKGKTINREVHGTGCVFSSAIASFIAKGYDIVHAIKEAKNLVLSSVIYANKTKYGYNSNPTYINKEVVIKNLNYAIYLLKKMDFEYFVPEVGSNIAEGLVLPKSYKDIAALTGRIIKNKLGNTNNKGNKFYIVGDIEFGASEHIAKIILAANHYDPKIRSCMNIRYSKKLVNILENEDCGFTISSFNRKDEPEHVSSMEWGTKFACKIFGGAPDIIYDRGGDGKEPMIRVLGNDSVDVIKKVAELIKIYKNINNRI</sequence>
<gene>
    <name evidence="3" type="ordered locus">Metok_0333</name>
</gene>
<dbReference type="InterPro" id="IPR019293">
    <property type="entry name" value="ThiN"/>
</dbReference>
<feature type="domain" description="Pyridoxamine kinase/Phosphomethylpyrimidine kinase" evidence="1">
    <location>
        <begin position="8"/>
        <end position="233"/>
    </location>
</feature>
<dbReference type="HOGENOM" id="CLU_035788_0_0_2"/>
<dbReference type="PANTHER" id="PTHR20858:SF17">
    <property type="entry name" value="HYDROXYMETHYLPYRIMIDINE_PHOSPHOMETHYLPYRIMIDINE KINASE THI20-RELATED"/>
    <property type="match status" value="1"/>
</dbReference>
<dbReference type="KEGG" id="mok:Metok_0333"/>
<dbReference type="SUPFAM" id="SSF53639">
    <property type="entry name" value="AraD/HMP-PK domain-like"/>
    <property type="match status" value="1"/>
</dbReference>
<dbReference type="Proteomes" id="UP000009296">
    <property type="component" value="Chromosome"/>
</dbReference>
<dbReference type="CDD" id="cd01169">
    <property type="entry name" value="HMPP_kinase"/>
    <property type="match status" value="1"/>
</dbReference>
<feature type="domain" description="Thiamine-phosphate synthase ThiN" evidence="2">
    <location>
        <begin position="247"/>
        <end position="418"/>
    </location>
</feature>
<dbReference type="SUPFAM" id="SSF53613">
    <property type="entry name" value="Ribokinase-like"/>
    <property type="match status" value="1"/>
</dbReference>
<dbReference type="GO" id="GO:0005829">
    <property type="term" value="C:cytosol"/>
    <property type="evidence" value="ECO:0007669"/>
    <property type="project" value="TreeGrafter"/>
</dbReference>
<keyword evidence="4" id="KW-1185">Reference proteome</keyword>
<dbReference type="Pfam" id="PF10120">
    <property type="entry name" value="ThiN"/>
    <property type="match status" value="1"/>
</dbReference>
<evidence type="ECO:0000259" key="1">
    <source>
        <dbReference type="Pfam" id="PF08543"/>
    </source>
</evidence>
<evidence type="ECO:0000259" key="2">
    <source>
        <dbReference type="Pfam" id="PF10120"/>
    </source>
</evidence>
<dbReference type="EMBL" id="CP002792">
    <property type="protein sequence ID" value="AEH06323.1"/>
    <property type="molecule type" value="Genomic_DNA"/>
</dbReference>